<dbReference type="AlphaFoldDB" id="A0A9Q1KUG3"/>
<reference evidence="6" key="1">
    <citation type="submission" date="2022-04" db="EMBL/GenBank/DDBJ databases">
        <title>Carnegiea gigantea Genome sequencing and assembly v2.</title>
        <authorList>
            <person name="Copetti D."/>
            <person name="Sanderson M.J."/>
            <person name="Burquez A."/>
            <person name="Wojciechowski M.F."/>
        </authorList>
    </citation>
    <scope>NUCLEOTIDE SEQUENCE</scope>
    <source>
        <strain evidence="6">SGP5-SGP5p</strain>
        <tissue evidence="6">Aerial part</tissue>
    </source>
</reference>
<evidence type="ECO:0000259" key="5">
    <source>
        <dbReference type="Pfam" id="PF07732"/>
    </source>
</evidence>
<dbReference type="PANTHER" id="PTHR11709:SF58">
    <property type="entry name" value="SKU5 SIMILAR 3"/>
    <property type="match status" value="1"/>
</dbReference>
<evidence type="ECO:0000256" key="1">
    <source>
        <dbReference type="ARBA" id="ARBA00010609"/>
    </source>
</evidence>
<feature type="domain" description="Plastocyanin-like" evidence="3">
    <location>
        <begin position="160"/>
        <end position="313"/>
    </location>
</feature>
<accession>A0A9Q1KUG3</accession>
<comment type="similarity">
    <text evidence="1">Belongs to the multicopper oxidase family.</text>
</comment>
<feature type="domain" description="Plastocyanin-like" evidence="5">
    <location>
        <begin position="46"/>
        <end position="147"/>
    </location>
</feature>
<keyword evidence="7" id="KW-1185">Reference proteome</keyword>
<dbReference type="PANTHER" id="PTHR11709">
    <property type="entry name" value="MULTI-COPPER OXIDASE"/>
    <property type="match status" value="1"/>
</dbReference>
<dbReference type="FunFam" id="2.60.40.420:FF:000016">
    <property type="entry name" value="Monocopper oxidase-like protein"/>
    <property type="match status" value="1"/>
</dbReference>
<name>A0A9Q1KUG3_9CARY</name>
<dbReference type="GO" id="GO:0005507">
    <property type="term" value="F:copper ion binding"/>
    <property type="evidence" value="ECO:0007669"/>
    <property type="project" value="InterPro"/>
</dbReference>
<evidence type="ECO:0008006" key="8">
    <source>
        <dbReference type="Google" id="ProtNLM"/>
    </source>
</evidence>
<dbReference type="Pfam" id="PF00394">
    <property type="entry name" value="Cu-oxidase"/>
    <property type="match status" value="1"/>
</dbReference>
<comment type="caution">
    <text evidence="6">The sequence shown here is derived from an EMBL/GenBank/DDBJ whole genome shotgun (WGS) entry which is preliminary data.</text>
</comment>
<feature type="domain" description="Plastocyanin-like" evidence="4">
    <location>
        <begin position="396"/>
        <end position="533"/>
    </location>
</feature>
<dbReference type="OrthoDB" id="2121828at2759"/>
<evidence type="ECO:0000313" key="7">
    <source>
        <dbReference type="Proteomes" id="UP001153076"/>
    </source>
</evidence>
<organism evidence="6 7">
    <name type="scientific">Carnegiea gigantea</name>
    <dbReference type="NCBI Taxonomy" id="171969"/>
    <lineage>
        <taxon>Eukaryota</taxon>
        <taxon>Viridiplantae</taxon>
        <taxon>Streptophyta</taxon>
        <taxon>Embryophyta</taxon>
        <taxon>Tracheophyta</taxon>
        <taxon>Spermatophyta</taxon>
        <taxon>Magnoliopsida</taxon>
        <taxon>eudicotyledons</taxon>
        <taxon>Gunneridae</taxon>
        <taxon>Pentapetalae</taxon>
        <taxon>Caryophyllales</taxon>
        <taxon>Cactineae</taxon>
        <taxon>Cactaceae</taxon>
        <taxon>Cactoideae</taxon>
        <taxon>Echinocereeae</taxon>
        <taxon>Carnegiea</taxon>
    </lineage>
</organism>
<dbReference type="InterPro" id="IPR011707">
    <property type="entry name" value="Cu-oxidase-like_N"/>
</dbReference>
<dbReference type="FunFam" id="2.60.40.420:FF:000012">
    <property type="entry name" value="Monocopper oxidase-like protein"/>
    <property type="match status" value="1"/>
</dbReference>
<proteinExistence type="inferred from homology"/>
<dbReference type="Pfam" id="PF07731">
    <property type="entry name" value="Cu-oxidase_2"/>
    <property type="match status" value="1"/>
</dbReference>
<dbReference type="EMBL" id="JAKOGI010000025">
    <property type="protein sequence ID" value="KAJ8449046.1"/>
    <property type="molecule type" value="Genomic_DNA"/>
</dbReference>
<dbReference type="InterPro" id="IPR011706">
    <property type="entry name" value="Cu-oxidase_C"/>
</dbReference>
<evidence type="ECO:0000256" key="2">
    <source>
        <dbReference type="ARBA" id="ARBA00023180"/>
    </source>
</evidence>
<evidence type="ECO:0000313" key="6">
    <source>
        <dbReference type="EMBL" id="KAJ8449046.1"/>
    </source>
</evidence>
<keyword evidence="2" id="KW-0325">Glycoprotein</keyword>
<dbReference type="SUPFAM" id="SSF49503">
    <property type="entry name" value="Cupredoxins"/>
    <property type="match status" value="3"/>
</dbReference>
<evidence type="ECO:0000259" key="4">
    <source>
        <dbReference type="Pfam" id="PF07731"/>
    </source>
</evidence>
<gene>
    <name evidence="6" type="ORF">Cgig2_004101</name>
</gene>
<dbReference type="Pfam" id="PF07732">
    <property type="entry name" value="Cu-oxidase_3"/>
    <property type="match status" value="1"/>
</dbReference>
<dbReference type="InterPro" id="IPR045087">
    <property type="entry name" value="Cu-oxidase_fam"/>
</dbReference>
<dbReference type="GO" id="GO:0005886">
    <property type="term" value="C:plasma membrane"/>
    <property type="evidence" value="ECO:0007669"/>
    <property type="project" value="TreeGrafter"/>
</dbReference>
<protein>
    <recommendedName>
        <fullName evidence="8">Monocopper oxidase-like protein SKU5</fullName>
    </recommendedName>
</protein>
<sequence length="605" mass="67691">MCILIGEFHISLLLLLVSSNRPLFVVLPYCNFISSSCLIVEMLMCTAVIAVNGQFPGPILNVTTNWNVVVNVRNDLDEPLLLTWAGVQQRKNSWQDGVSGTNCPIPSGWNWTYDFQVKDQIGSFFYFPSLNFQRASGGYGGITINNRDIIPIPFATPDGDITLLISEWYIKSHKELRKDVEEGRELGVPDGVLFNGLGPYRYDAAVVPENINYLSVNVEPGKTYRIRVSNVGISTSLNFRIQNHNLILVETEGSYTIQQNYTDMDIHVGQSYSFLVTMDQDARSDYYIVASPRFVNSAWSKAVGVSVLHYSNSQGAASGPLPDPPNVLDPSYSMTQARSIRWNLTASGARPNPQGSFRYGQITVTDVYVIVNRPAELINGKWRTTLNGISYFTPSTPLKLAQQFDVPGVYKLDFPNRPMNRPSRVDTSVINATYKGFVEIILQNNGMTVQTYHLDGYAFFVVGMDYGTWTENSRSIYNKGDAVARCTTQVFPGAWTAIMVSLDNSGIWNLRGENLNSWYLGQEVYLSVMNPEKDISEVPLPDNAIYCGVLSSLQRDQDRRIDFSRSSHLILADRVALFDSLCLRGPVWQNKCFGSCNLDDRLASE</sequence>
<dbReference type="Gene3D" id="2.60.40.420">
    <property type="entry name" value="Cupredoxins - blue copper proteins"/>
    <property type="match status" value="3"/>
</dbReference>
<dbReference type="InterPro" id="IPR008972">
    <property type="entry name" value="Cupredoxin"/>
</dbReference>
<dbReference type="InterPro" id="IPR001117">
    <property type="entry name" value="Cu-oxidase_2nd"/>
</dbReference>
<evidence type="ECO:0000259" key="3">
    <source>
        <dbReference type="Pfam" id="PF00394"/>
    </source>
</evidence>
<dbReference type="Proteomes" id="UP001153076">
    <property type="component" value="Unassembled WGS sequence"/>
</dbReference>
<dbReference type="GO" id="GO:0016491">
    <property type="term" value="F:oxidoreductase activity"/>
    <property type="evidence" value="ECO:0007669"/>
    <property type="project" value="InterPro"/>
</dbReference>